<accession>A0A4Y1YK32</accession>
<name>A0A4Y1YK32_9PROT</name>
<reference evidence="1 2" key="1">
    <citation type="submission" date="2019-06" db="EMBL/GenBank/DDBJ databases">
        <title>Nitrosomonas stercoris KYUHI-S whole genome shotgun sequence.</title>
        <authorList>
            <person name="Nakagawa T."/>
            <person name="Tsuchiya Y."/>
            <person name="Takahashi R."/>
        </authorList>
    </citation>
    <scope>NUCLEOTIDE SEQUENCE [LARGE SCALE GENOMIC DNA]</scope>
    <source>
        <strain evidence="1 2">KYUHI-S</strain>
    </source>
</reference>
<organism evidence="1 2">
    <name type="scientific">Nitrosomonas stercoris</name>
    <dbReference type="NCBI Taxonomy" id="1444684"/>
    <lineage>
        <taxon>Bacteria</taxon>
        <taxon>Pseudomonadati</taxon>
        <taxon>Pseudomonadota</taxon>
        <taxon>Betaproteobacteria</taxon>
        <taxon>Nitrosomonadales</taxon>
        <taxon>Nitrosomonadaceae</taxon>
        <taxon>Nitrosomonas</taxon>
    </lineage>
</organism>
<evidence type="ECO:0000313" key="2">
    <source>
        <dbReference type="Proteomes" id="UP000316473"/>
    </source>
</evidence>
<dbReference type="Proteomes" id="UP000316473">
    <property type="component" value="Chromosome"/>
</dbReference>
<evidence type="ECO:0000313" key="1">
    <source>
        <dbReference type="EMBL" id="BBL34446.1"/>
    </source>
</evidence>
<dbReference type="KEGG" id="nst:Nstercoris_00682"/>
<gene>
    <name evidence="1" type="ORF">Nstercoris_00682</name>
</gene>
<sequence length="119" mass="13285">MPISQFRTNILWPNCHSGSARVCRASKHYCGIHRARNIDGWVDAGVDNDCIGRVPLIFGLYRFGFINHFDKAVGTAVRKHRGVAAEGSVSLSRWVDGNLVLGGEIFFPRKEYVSRVNVP</sequence>
<dbReference type="EMBL" id="AP019755">
    <property type="protein sequence ID" value="BBL34446.1"/>
    <property type="molecule type" value="Genomic_DNA"/>
</dbReference>
<proteinExistence type="predicted"/>
<dbReference type="AlphaFoldDB" id="A0A4Y1YK32"/>
<protein>
    <submittedName>
        <fullName evidence="1">Uncharacterized protein</fullName>
    </submittedName>
</protein>
<keyword evidence="2" id="KW-1185">Reference proteome</keyword>